<feature type="region of interest" description="Disordered" evidence="1">
    <location>
        <begin position="150"/>
        <end position="183"/>
    </location>
</feature>
<dbReference type="Proteomes" id="UP000515908">
    <property type="component" value="Chromosome 14"/>
</dbReference>
<accession>A0A7G2CI96</accession>
<feature type="region of interest" description="Disordered" evidence="1">
    <location>
        <begin position="29"/>
        <end position="85"/>
    </location>
</feature>
<sequence length="183" mass="20614">MKRRRTRKLIQAAKEKREAEELLAVQTCAVPNRAQSSRDRFQKSKEQRRKIRGESEADTAPNSPPTGTRIATSPYTSPTISSPPPQVVTPLALAANGISTKAIDMYNKDSDTFKLGVIHRLLQAPQTLLYTCAWRWGTFLSARRWPMPSPSRITTAPTRHFLRKESRPPKRSVPPPSPIFGLR</sequence>
<protein>
    <submittedName>
        <fullName evidence="2">Uncharacterized protein</fullName>
    </submittedName>
</protein>
<evidence type="ECO:0000313" key="3">
    <source>
        <dbReference type="Proteomes" id="UP000515908"/>
    </source>
</evidence>
<feature type="compositionally biased region" description="Pro residues" evidence="1">
    <location>
        <begin position="171"/>
        <end position="183"/>
    </location>
</feature>
<keyword evidence="3" id="KW-1185">Reference proteome</keyword>
<organism evidence="2 3">
    <name type="scientific">Angomonas deanei</name>
    <dbReference type="NCBI Taxonomy" id="59799"/>
    <lineage>
        <taxon>Eukaryota</taxon>
        <taxon>Discoba</taxon>
        <taxon>Euglenozoa</taxon>
        <taxon>Kinetoplastea</taxon>
        <taxon>Metakinetoplastina</taxon>
        <taxon>Trypanosomatida</taxon>
        <taxon>Trypanosomatidae</taxon>
        <taxon>Strigomonadinae</taxon>
        <taxon>Angomonas</taxon>
    </lineage>
</organism>
<dbReference type="AlphaFoldDB" id="A0A7G2CI96"/>
<feature type="compositionally biased region" description="Basic and acidic residues" evidence="1">
    <location>
        <begin position="36"/>
        <end position="45"/>
    </location>
</feature>
<reference evidence="2 3" key="1">
    <citation type="submission" date="2020-08" db="EMBL/GenBank/DDBJ databases">
        <authorList>
            <person name="Newling K."/>
            <person name="Davey J."/>
            <person name="Forrester S."/>
        </authorList>
    </citation>
    <scope>NUCLEOTIDE SEQUENCE [LARGE SCALE GENOMIC DNA]</scope>
    <source>
        <strain evidence="3">Crithidia deanei Carvalho (ATCC PRA-265)</strain>
    </source>
</reference>
<dbReference type="EMBL" id="LR877158">
    <property type="protein sequence ID" value="CAD2219580.1"/>
    <property type="molecule type" value="Genomic_DNA"/>
</dbReference>
<evidence type="ECO:0000313" key="2">
    <source>
        <dbReference type="EMBL" id="CAD2219580.1"/>
    </source>
</evidence>
<evidence type="ECO:0000256" key="1">
    <source>
        <dbReference type="SAM" id="MobiDB-lite"/>
    </source>
</evidence>
<proteinExistence type="predicted"/>
<name>A0A7G2CI96_9TRYP</name>
<dbReference type="VEuPathDB" id="TriTrypDB:ADEAN_000708900"/>
<gene>
    <name evidence="2" type="ORF">ADEAN_000708900</name>
</gene>